<keyword evidence="2" id="KW-0732">Signal</keyword>
<accession>A0A840C1T6</accession>
<keyword evidence="1" id="KW-0812">Transmembrane</keyword>
<reference evidence="3 4" key="1">
    <citation type="submission" date="2020-08" db="EMBL/GenBank/DDBJ databases">
        <title>Genomic Encyclopedia of Type Strains, Phase IV (KMG-IV): sequencing the most valuable type-strain genomes for metagenomic binning, comparative biology and taxonomic classification.</title>
        <authorList>
            <person name="Goeker M."/>
        </authorList>
    </citation>
    <scope>NUCLEOTIDE SEQUENCE [LARGE SCALE GENOMIC DNA]</scope>
    <source>
        <strain evidence="3 4">DSM 103737</strain>
    </source>
</reference>
<dbReference type="PANTHER" id="PTHR34821:SF2">
    <property type="entry name" value="INNER MEMBRANE PROTEIN YDCZ"/>
    <property type="match status" value="1"/>
</dbReference>
<keyword evidence="1" id="KW-0472">Membrane</keyword>
<dbReference type="PANTHER" id="PTHR34821">
    <property type="entry name" value="INNER MEMBRANE PROTEIN YDCZ"/>
    <property type="match status" value="1"/>
</dbReference>
<dbReference type="RefSeq" id="WP_183316787.1">
    <property type="nucleotide sequence ID" value="NZ_JACIEN010000002.1"/>
</dbReference>
<name>A0A840C1T6_9HYPH</name>
<evidence type="ECO:0000256" key="2">
    <source>
        <dbReference type="SAM" id="SignalP"/>
    </source>
</evidence>
<dbReference type="EMBL" id="JACIEN010000002">
    <property type="protein sequence ID" value="MBB4017459.1"/>
    <property type="molecule type" value="Genomic_DNA"/>
</dbReference>
<organism evidence="3 4">
    <name type="scientific">Chelatococcus caeni</name>
    <dbReference type="NCBI Taxonomy" id="1348468"/>
    <lineage>
        <taxon>Bacteria</taxon>
        <taxon>Pseudomonadati</taxon>
        <taxon>Pseudomonadota</taxon>
        <taxon>Alphaproteobacteria</taxon>
        <taxon>Hyphomicrobiales</taxon>
        <taxon>Chelatococcaceae</taxon>
        <taxon>Chelatococcus</taxon>
    </lineage>
</organism>
<feature type="signal peptide" evidence="2">
    <location>
        <begin position="1"/>
        <end position="20"/>
    </location>
</feature>
<evidence type="ECO:0000313" key="4">
    <source>
        <dbReference type="Proteomes" id="UP000577362"/>
    </source>
</evidence>
<feature type="transmembrane region" description="Helical" evidence="1">
    <location>
        <begin position="126"/>
        <end position="145"/>
    </location>
</feature>
<feature type="transmembrane region" description="Helical" evidence="1">
    <location>
        <begin position="36"/>
        <end position="57"/>
    </location>
</feature>
<gene>
    <name evidence="3" type="ORF">GGR16_002488</name>
</gene>
<dbReference type="AlphaFoldDB" id="A0A840C1T6"/>
<dbReference type="InterPro" id="IPR006750">
    <property type="entry name" value="YdcZ"/>
</dbReference>
<keyword evidence="4" id="KW-1185">Reference proteome</keyword>
<evidence type="ECO:0000313" key="3">
    <source>
        <dbReference type="EMBL" id="MBB4017459.1"/>
    </source>
</evidence>
<feature type="transmembrane region" description="Helical" evidence="1">
    <location>
        <begin position="69"/>
        <end position="88"/>
    </location>
</feature>
<dbReference type="Proteomes" id="UP000577362">
    <property type="component" value="Unassembled WGS sequence"/>
</dbReference>
<dbReference type="Pfam" id="PF04657">
    <property type="entry name" value="DMT_YdcZ"/>
    <property type="match status" value="1"/>
</dbReference>
<comment type="caution">
    <text evidence="3">The sequence shown here is derived from an EMBL/GenBank/DDBJ whole genome shotgun (WGS) entry which is preliminary data.</text>
</comment>
<sequence>MNGFYLMLAMAGGAMMPVQAAMNARLAQGVGGTTWATALSALGVAVVLSVAGLIAGHGRWAGATWQAPWWAWGGGFCGAIVLFAAAAATPRIGAMTMVALMVAGQALASAALDARGWFGLTAQPPTAARIVAALLIVAGAIILALSSSPARSN</sequence>
<protein>
    <submittedName>
        <fullName evidence="3">Transporter family-2 protein</fullName>
    </submittedName>
</protein>
<evidence type="ECO:0000256" key="1">
    <source>
        <dbReference type="SAM" id="Phobius"/>
    </source>
</evidence>
<keyword evidence="1" id="KW-1133">Transmembrane helix</keyword>
<proteinExistence type="predicted"/>
<feature type="transmembrane region" description="Helical" evidence="1">
    <location>
        <begin position="94"/>
        <end position="114"/>
    </location>
</feature>
<dbReference type="GO" id="GO:0005886">
    <property type="term" value="C:plasma membrane"/>
    <property type="evidence" value="ECO:0007669"/>
    <property type="project" value="TreeGrafter"/>
</dbReference>
<feature type="chain" id="PRO_5032875769" evidence="2">
    <location>
        <begin position="21"/>
        <end position="153"/>
    </location>
</feature>